<dbReference type="EMBL" id="SMSI01000001">
    <property type="protein sequence ID" value="TDH38891.1"/>
    <property type="molecule type" value="Genomic_DNA"/>
</dbReference>
<comment type="subunit">
    <text evidence="1">Component of the lipopolysaccharide transport and assembly complex.</text>
</comment>
<comment type="similarity">
    <text evidence="1">Belongs to the LptD family.</text>
</comment>
<name>A0A4R5PQD3_9HYPH</name>
<organism evidence="3 4">
    <name type="scientific">Pseudohoeflea suaedae</name>
    <dbReference type="NCBI Taxonomy" id="877384"/>
    <lineage>
        <taxon>Bacteria</taxon>
        <taxon>Pseudomonadati</taxon>
        <taxon>Pseudomonadota</taxon>
        <taxon>Alphaproteobacteria</taxon>
        <taxon>Hyphomicrobiales</taxon>
        <taxon>Rhizobiaceae</taxon>
        <taxon>Pseudohoeflea</taxon>
    </lineage>
</organism>
<accession>A0A4R5PQD3</accession>
<keyword evidence="4" id="KW-1185">Reference proteome</keyword>
<evidence type="ECO:0000256" key="1">
    <source>
        <dbReference type="HAMAP-Rule" id="MF_01411"/>
    </source>
</evidence>
<dbReference type="Gene3D" id="2.60.450.10">
    <property type="entry name" value="Lipopolysaccharide (LPS) transport protein A like domain"/>
    <property type="match status" value="1"/>
</dbReference>
<evidence type="ECO:0000313" key="3">
    <source>
        <dbReference type="EMBL" id="TDH38891.1"/>
    </source>
</evidence>
<feature type="domain" description="LptD C-terminal" evidence="2">
    <location>
        <begin position="281"/>
        <end position="663"/>
    </location>
</feature>
<dbReference type="GO" id="GO:0043165">
    <property type="term" value="P:Gram-negative-bacterium-type cell outer membrane assembly"/>
    <property type="evidence" value="ECO:0007669"/>
    <property type="project" value="UniProtKB-UniRule"/>
</dbReference>
<dbReference type="InterPro" id="IPR050218">
    <property type="entry name" value="LptD"/>
</dbReference>
<keyword evidence="1" id="KW-0998">Cell outer membrane</keyword>
<dbReference type="InterPro" id="IPR007543">
    <property type="entry name" value="LptD_C"/>
</dbReference>
<dbReference type="Pfam" id="PF04453">
    <property type="entry name" value="LptD"/>
    <property type="match status" value="1"/>
</dbReference>
<comment type="caution">
    <text evidence="3">The sequence shown here is derived from an EMBL/GenBank/DDBJ whole genome shotgun (WGS) entry which is preliminary data.</text>
</comment>
<dbReference type="PANTHER" id="PTHR30189">
    <property type="entry name" value="LPS-ASSEMBLY PROTEIN"/>
    <property type="match status" value="1"/>
</dbReference>
<comment type="caution">
    <text evidence="1">Lacks conserved residue(s) required for the propagation of feature annotation.</text>
</comment>
<dbReference type="OrthoDB" id="9760225at2"/>
<dbReference type="InterPro" id="IPR020889">
    <property type="entry name" value="LipoPS_assembly_LptD"/>
</dbReference>
<evidence type="ECO:0000313" key="4">
    <source>
        <dbReference type="Proteomes" id="UP000295131"/>
    </source>
</evidence>
<evidence type="ECO:0000259" key="2">
    <source>
        <dbReference type="Pfam" id="PF04453"/>
    </source>
</evidence>
<comment type="function">
    <text evidence="1">Involved in the assembly of lipopolysaccharide (LPS) at the surface of the outer membrane.</text>
</comment>
<dbReference type="GO" id="GO:0015920">
    <property type="term" value="P:lipopolysaccharide transport"/>
    <property type="evidence" value="ECO:0007669"/>
    <property type="project" value="InterPro"/>
</dbReference>
<dbReference type="Proteomes" id="UP000295131">
    <property type="component" value="Unassembled WGS sequence"/>
</dbReference>
<keyword evidence="1" id="KW-0732">Signal</keyword>
<dbReference type="GO" id="GO:0009279">
    <property type="term" value="C:cell outer membrane"/>
    <property type="evidence" value="ECO:0007669"/>
    <property type="project" value="UniProtKB-SubCell"/>
</dbReference>
<dbReference type="AlphaFoldDB" id="A0A4R5PQD3"/>
<reference evidence="3 4" key="1">
    <citation type="journal article" date="2013" name="Int. J. Syst. Evol. Microbiol.">
        <title>Hoeflea suaedae sp. nov., an endophytic bacterium isolated from the root of the halophyte Suaeda maritima.</title>
        <authorList>
            <person name="Chung E.J."/>
            <person name="Park J.A."/>
            <person name="Pramanik P."/>
            <person name="Bibi F."/>
            <person name="Jeon C.O."/>
            <person name="Chung Y.R."/>
        </authorList>
    </citation>
    <scope>NUCLEOTIDE SEQUENCE [LARGE SCALE GENOMIC DNA]</scope>
    <source>
        <strain evidence="3 4">YC6898</strain>
    </source>
</reference>
<gene>
    <name evidence="1" type="primary">lptD</name>
    <name evidence="3" type="ORF">E2A64_07300</name>
</gene>
<comment type="subcellular location">
    <subcellularLocation>
        <location evidence="1">Cell outer membrane</location>
    </subcellularLocation>
</comment>
<proteinExistence type="inferred from homology"/>
<dbReference type="PANTHER" id="PTHR30189:SF1">
    <property type="entry name" value="LPS-ASSEMBLY PROTEIN LPTD"/>
    <property type="match status" value="1"/>
</dbReference>
<dbReference type="RefSeq" id="WP_133283725.1">
    <property type="nucleotide sequence ID" value="NZ_SMSI01000001.1"/>
</dbReference>
<keyword evidence="1" id="KW-0472">Membrane</keyword>
<sequence length="764" mass="84139">MAPSPVFAQSVPSIDAPADARMMLTANELIYNNDTEKVIATGGVQIDYSGYNLVADRVEYDQQTGRMRAYGRVQILEPDGNKISADEIDITDDFADGFVNALQIVTPDDTRIAAESAERRGGVETTFNNGVYTACEPCKEHPEKAPIWQVKAEKVVQDERTRTVKLRNARFELFGMPIAYLPYLEVPDFDRKRKSGFLTPSFGSDDALGTWARVPYFLTLGQSADVTIEASGYTNQGFLLDTEFRKRFENGIVTLRAAGISQTGQDEFDPVTAAVDRAAEERGLIGTTGDFKINPRWAFGWKVMWESDPAFAQTYAIDGFDDDRQKSEIYLTGLGKRNYFDARAFWVDIRDGRIYDGSVTSYGTDNSYLGRDMADFREDREARVHPVIDYNKIFSQPVAGGELSLDVNGQSISRKREYVVDDIYRGIEGSNERATAELEWKRTLTTEGGLRLTPILAARGDLNHFDTTSTADTLSDSNSAARAMLTAGLEASYPLLVTAHSSSHVIEPIAQVFVRNDERLAGGLPNEDAQSFVFDATSLFERDKFSGYDRIEGGTRANLGFRYTGTFDNGVTTHGLFGQSYQLAGLNSFAVDSLTYAGNNSGLEEDASDFVGYAGIELPVGVGFSASARFDKDDFNVERADLTAMFTHEKLSGAITYSDINAQRPAGSPGYGSEVDRSGINGSLSLRFAENWRVFGASGYDLVDNRFSTSSVGVAYEDECVALTIVYKRKPSYVSDPKKWSIGARLSLRTLGDLDYGDATGKTF</sequence>
<dbReference type="GO" id="GO:1990351">
    <property type="term" value="C:transporter complex"/>
    <property type="evidence" value="ECO:0007669"/>
    <property type="project" value="TreeGrafter"/>
</dbReference>
<dbReference type="HAMAP" id="MF_01411">
    <property type="entry name" value="LPS_assembly_LptD"/>
    <property type="match status" value="1"/>
</dbReference>
<protein>
    <recommendedName>
        <fullName evidence="1">LPS-assembly protein LptD</fullName>
    </recommendedName>
</protein>